<dbReference type="Proteomes" id="UP000572377">
    <property type="component" value="Unassembled WGS sequence"/>
</dbReference>
<dbReference type="Gene3D" id="3.40.50.150">
    <property type="entry name" value="Vaccinia Virus protein VP39"/>
    <property type="match status" value="1"/>
</dbReference>
<evidence type="ECO:0000313" key="9">
    <source>
        <dbReference type="Proteomes" id="UP000572377"/>
    </source>
</evidence>
<dbReference type="Gene3D" id="3.90.120.10">
    <property type="entry name" value="DNA Methylase, subunit A, domain 2"/>
    <property type="match status" value="1"/>
</dbReference>
<feature type="active site" evidence="7">
    <location>
        <position position="136"/>
    </location>
</feature>
<keyword evidence="5" id="KW-0680">Restriction system</keyword>
<dbReference type="EMBL" id="JABFBC010000002">
    <property type="protein sequence ID" value="NNU81375.1"/>
    <property type="molecule type" value="Genomic_DNA"/>
</dbReference>
<dbReference type="RefSeq" id="WP_171326220.1">
    <property type="nucleotide sequence ID" value="NZ_JABFBC010000002.1"/>
</dbReference>
<dbReference type="PANTHER" id="PTHR10629:SF52">
    <property type="entry name" value="DNA (CYTOSINE-5)-METHYLTRANSFERASE 1"/>
    <property type="match status" value="1"/>
</dbReference>
<sequence length="402" mass="44431">MEDSADLENDPDPWASWWQSFLRGAPLPDASTAEQVRVVDLFCGAGGFALGASLAARAFDRRAWFERIVDADAGALEVHARSNDVGRKVCAGVSSLVDYQVRRRQDRCRFAYAPEIVDPALAIAPEVDLLIAGPPCQGHSNLNNHTRRRDPRNDLFVCTVAAAVALRAKAVLIENVRTVTVSHGDVVGMARELLESEGYTVTEDIVRADRLGWPQTRERYFMTAIRGDAVCAPLPVIEEREPRSVMWAIGDLMELKGGVEPFDTAPVPSDENRKRIHWLFDNGLHDLANSERPDCHKDGTTYTAVYGRMHHDRPAPTITTGIGTPGQGRFIHPLKRRLVTPHEAARIQGFPDGYGFLERGVPAKRKDLAKWIGDAVPAPMGYIMARRAFAALGLSQRQRADL</sequence>
<keyword evidence="9" id="KW-1185">Reference proteome</keyword>
<dbReference type="GO" id="GO:0009307">
    <property type="term" value="P:DNA restriction-modification system"/>
    <property type="evidence" value="ECO:0007669"/>
    <property type="project" value="UniProtKB-KW"/>
</dbReference>
<dbReference type="Pfam" id="PF00145">
    <property type="entry name" value="DNA_methylase"/>
    <property type="match status" value="1"/>
</dbReference>
<dbReference type="InterPro" id="IPR050390">
    <property type="entry name" value="C5-Methyltransferase"/>
</dbReference>
<dbReference type="InterPro" id="IPR029063">
    <property type="entry name" value="SAM-dependent_MTases_sf"/>
</dbReference>
<dbReference type="EC" id="2.1.1.37" evidence="1"/>
<evidence type="ECO:0000256" key="7">
    <source>
        <dbReference type="PROSITE-ProRule" id="PRU01016"/>
    </source>
</evidence>
<reference evidence="8 9" key="1">
    <citation type="submission" date="2020-05" db="EMBL/GenBank/DDBJ databases">
        <title>Gimesia benthica sp. nov., a novel planctomycete isolated from a deep-sea water sample of the Northwest Indian Ocean.</title>
        <authorList>
            <person name="Wang J."/>
            <person name="Ruan C."/>
            <person name="Song L."/>
            <person name="Zhu Y."/>
            <person name="Li A."/>
            <person name="Zheng X."/>
            <person name="Wang L."/>
            <person name="Lu Z."/>
            <person name="Huang Y."/>
            <person name="Du W."/>
            <person name="Zhou Y."/>
            <person name="Huang L."/>
            <person name="Dai X."/>
        </authorList>
    </citation>
    <scope>NUCLEOTIDE SEQUENCE [LARGE SCALE GENOMIC DNA]</scope>
    <source>
        <strain evidence="8 9">YYQ-30</strain>
    </source>
</reference>
<keyword evidence="4 7" id="KW-0949">S-adenosyl-L-methionine</keyword>
<keyword evidence="3 7" id="KW-0808">Transferase</keyword>
<dbReference type="GO" id="GO:0032259">
    <property type="term" value="P:methylation"/>
    <property type="evidence" value="ECO:0007669"/>
    <property type="project" value="UniProtKB-KW"/>
</dbReference>
<dbReference type="AlphaFoldDB" id="A0A849L4T8"/>
<evidence type="ECO:0000256" key="2">
    <source>
        <dbReference type="ARBA" id="ARBA00022603"/>
    </source>
</evidence>
<evidence type="ECO:0000313" key="8">
    <source>
        <dbReference type="EMBL" id="NNU81375.1"/>
    </source>
</evidence>
<evidence type="ECO:0000256" key="1">
    <source>
        <dbReference type="ARBA" id="ARBA00011975"/>
    </source>
</evidence>
<organism evidence="8 9">
    <name type="scientific">Halovulum dunhuangense</name>
    <dbReference type="NCBI Taxonomy" id="1505036"/>
    <lineage>
        <taxon>Bacteria</taxon>
        <taxon>Pseudomonadati</taxon>
        <taxon>Pseudomonadota</taxon>
        <taxon>Alphaproteobacteria</taxon>
        <taxon>Rhodobacterales</taxon>
        <taxon>Paracoccaceae</taxon>
        <taxon>Halovulum</taxon>
    </lineage>
</organism>
<name>A0A849L4T8_9RHOB</name>
<proteinExistence type="inferred from homology"/>
<dbReference type="InterPro" id="IPR001525">
    <property type="entry name" value="C5_MeTfrase"/>
</dbReference>
<comment type="similarity">
    <text evidence="7">Belongs to the class I-like SAM-binding methyltransferase superfamily. C5-methyltransferase family.</text>
</comment>
<dbReference type="GO" id="GO:0003886">
    <property type="term" value="F:DNA (cytosine-5-)-methyltransferase activity"/>
    <property type="evidence" value="ECO:0007669"/>
    <property type="project" value="UniProtKB-EC"/>
</dbReference>
<dbReference type="PRINTS" id="PR00105">
    <property type="entry name" value="C5METTRFRASE"/>
</dbReference>
<evidence type="ECO:0000256" key="4">
    <source>
        <dbReference type="ARBA" id="ARBA00022691"/>
    </source>
</evidence>
<evidence type="ECO:0000256" key="5">
    <source>
        <dbReference type="ARBA" id="ARBA00022747"/>
    </source>
</evidence>
<evidence type="ECO:0000256" key="3">
    <source>
        <dbReference type="ARBA" id="ARBA00022679"/>
    </source>
</evidence>
<dbReference type="SUPFAM" id="SSF53335">
    <property type="entry name" value="S-adenosyl-L-methionine-dependent methyltransferases"/>
    <property type="match status" value="1"/>
</dbReference>
<dbReference type="GO" id="GO:0044027">
    <property type="term" value="P:negative regulation of gene expression via chromosomal CpG island methylation"/>
    <property type="evidence" value="ECO:0007669"/>
    <property type="project" value="TreeGrafter"/>
</dbReference>
<protein>
    <recommendedName>
        <fullName evidence="1">DNA (cytosine-5-)-methyltransferase</fullName>
        <ecNumber evidence="1">2.1.1.37</ecNumber>
    </recommendedName>
</protein>
<dbReference type="GO" id="GO:0003677">
    <property type="term" value="F:DNA binding"/>
    <property type="evidence" value="ECO:0007669"/>
    <property type="project" value="TreeGrafter"/>
</dbReference>
<dbReference type="PANTHER" id="PTHR10629">
    <property type="entry name" value="CYTOSINE-SPECIFIC METHYLTRANSFERASE"/>
    <property type="match status" value="1"/>
</dbReference>
<dbReference type="PROSITE" id="PS51679">
    <property type="entry name" value="SAM_MT_C5"/>
    <property type="match status" value="1"/>
</dbReference>
<keyword evidence="2 7" id="KW-0489">Methyltransferase</keyword>
<evidence type="ECO:0000256" key="6">
    <source>
        <dbReference type="ARBA" id="ARBA00047422"/>
    </source>
</evidence>
<gene>
    <name evidence="8" type="ORF">HMH01_13105</name>
</gene>
<comment type="catalytic activity">
    <reaction evidence="6">
        <text>a 2'-deoxycytidine in DNA + S-adenosyl-L-methionine = a 5-methyl-2'-deoxycytidine in DNA + S-adenosyl-L-homocysteine + H(+)</text>
        <dbReference type="Rhea" id="RHEA:13681"/>
        <dbReference type="Rhea" id="RHEA-COMP:11369"/>
        <dbReference type="Rhea" id="RHEA-COMP:11370"/>
        <dbReference type="ChEBI" id="CHEBI:15378"/>
        <dbReference type="ChEBI" id="CHEBI:57856"/>
        <dbReference type="ChEBI" id="CHEBI:59789"/>
        <dbReference type="ChEBI" id="CHEBI:85452"/>
        <dbReference type="ChEBI" id="CHEBI:85454"/>
        <dbReference type="EC" id="2.1.1.37"/>
    </reaction>
</comment>
<comment type="caution">
    <text evidence="8">The sequence shown here is derived from an EMBL/GenBank/DDBJ whole genome shotgun (WGS) entry which is preliminary data.</text>
</comment>
<accession>A0A849L4T8</accession>